<evidence type="ECO:0000256" key="6">
    <source>
        <dbReference type="ARBA" id="ARBA00047188"/>
    </source>
</evidence>
<name>A0A0R2B9X1_9LACO</name>
<evidence type="ECO:0000256" key="2">
    <source>
        <dbReference type="ARBA" id="ARBA00023015"/>
    </source>
</evidence>
<dbReference type="GO" id="GO:0005737">
    <property type="term" value="C:cytoplasm"/>
    <property type="evidence" value="ECO:0007669"/>
    <property type="project" value="UniProtKB-SubCell"/>
</dbReference>
<evidence type="ECO:0000259" key="8">
    <source>
        <dbReference type="PROSITE" id="PS50995"/>
    </source>
</evidence>
<dbReference type="InterPro" id="IPR000835">
    <property type="entry name" value="HTH_MarR-typ"/>
</dbReference>
<protein>
    <recommendedName>
        <fullName evidence="6">HTH-type transcriptional regulator SarZ</fullName>
    </recommendedName>
    <alternativeName>
        <fullName evidence="7">Staphylococcal accessory regulator Z</fullName>
    </alternativeName>
</protein>
<dbReference type="OrthoDB" id="9806864at2"/>
<dbReference type="Gene3D" id="1.10.10.10">
    <property type="entry name" value="Winged helix-like DNA-binding domain superfamily/Winged helix DNA-binding domain"/>
    <property type="match status" value="1"/>
</dbReference>
<dbReference type="PANTHER" id="PTHR42756">
    <property type="entry name" value="TRANSCRIPTIONAL REGULATOR, MARR"/>
    <property type="match status" value="1"/>
</dbReference>
<evidence type="ECO:0000313" key="9">
    <source>
        <dbReference type="EMBL" id="KRM72371.1"/>
    </source>
</evidence>
<dbReference type="GO" id="GO:0003700">
    <property type="term" value="F:DNA-binding transcription factor activity"/>
    <property type="evidence" value="ECO:0007669"/>
    <property type="project" value="InterPro"/>
</dbReference>
<proteinExistence type="inferred from homology"/>
<dbReference type="Pfam" id="PF22381">
    <property type="entry name" value="Staph_reg_Sar_Rot"/>
    <property type="match status" value="1"/>
</dbReference>
<evidence type="ECO:0000256" key="7">
    <source>
        <dbReference type="ARBA" id="ARBA00047207"/>
    </source>
</evidence>
<organism evidence="9 10">
    <name type="scientific">Lacticaseibacillus brantae DSM 23927</name>
    <dbReference type="NCBI Taxonomy" id="1423727"/>
    <lineage>
        <taxon>Bacteria</taxon>
        <taxon>Bacillati</taxon>
        <taxon>Bacillota</taxon>
        <taxon>Bacilli</taxon>
        <taxon>Lactobacillales</taxon>
        <taxon>Lactobacillaceae</taxon>
        <taxon>Lacticaseibacillus</taxon>
    </lineage>
</organism>
<dbReference type="STRING" id="1423727.FC34_GL000072"/>
<dbReference type="PANTHER" id="PTHR42756:SF1">
    <property type="entry name" value="TRANSCRIPTIONAL REPRESSOR OF EMRAB OPERON"/>
    <property type="match status" value="1"/>
</dbReference>
<reference evidence="9 10" key="1">
    <citation type="journal article" date="2015" name="Genome Announc.">
        <title>Expanding the biotechnology potential of lactobacilli through comparative genomics of 213 strains and associated genera.</title>
        <authorList>
            <person name="Sun Z."/>
            <person name="Harris H.M."/>
            <person name="McCann A."/>
            <person name="Guo C."/>
            <person name="Argimon S."/>
            <person name="Zhang W."/>
            <person name="Yang X."/>
            <person name="Jeffery I.B."/>
            <person name="Cooney J.C."/>
            <person name="Kagawa T.F."/>
            <person name="Liu W."/>
            <person name="Song Y."/>
            <person name="Salvetti E."/>
            <person name="Wrobel A."/>
            <person name="Rasinkangas P."/>
            <person name="Parkhill J."/>
            <person name="Rea M.C."/>
            <person name="O'Sullivan O."/>
            <person name="Ritari J."/>
            <person name="Douillard F.P."/>
            <person name="Paul Ross R."/>
            <person name="Yang R."/>
            <person name="Briner A.E."/>
            <person name="Felis G.E."/>
            <person name="de Vos W.M."/>
            <person name="Barrangou R."/>
            <person name="Klaenhammer T.R."/>
            <person name="Caufield P.W."/>
            <person name="Cui Y."/>
            <person name="Zhang H."/>
            <person name="O'Toole P.W."/>
        </authorList>
    </citation>
    <scope>NUCLEOTIDE SEQUENCE [LARGE SCALE GENOMIC DNA]</scope>
    <source>
        <strain evidence="9 10">DSM 23927</strain>
    </source>
</reference>
<dbReference type="SUPFAM" id="SSF46785">
    <property type="entry name" value="Winged helix' DNA-binding domain"/>
    <property type="match status" value="1"/>
</dbReference>
<comment type="subcellular location">
    <subcellularLocation>
        <location evidence="1">Cytoplasm</location>
    </subcellularLocation>
</comment>
<keyword evidence="2" id="KW-0805">Transcription regulation</keyword>
<dbReference type="InterPro" id="IPR036390">
    <property type="entry name" value="WH_DNA-bd_sf"/>
</dbReference>
<comment type="similarity">
    <text evidence="5">Belongs to the SarZ family.</text>
</comment>
<dbReference type="InterPro" id="IPR055166">
    <property type="entry name" value="Transc_reg_Sar_Rot_HTH"/>
</dbReference>
<dbReference type="Proteomes" id="UP000051672">
    <property type="component" value="Unassembled WGS sequence"/>
</dbReference>
<dbReference type="AlphaFoldDB" id="A0A0R2B9X1"/>
<dbReference type="InterPro" id="IPR036388">
    <property type="entry name" value="WH-like_DNA-bd_sf"/>
</dbReference>
<comment type="caution">
    <text evidence="9">The sequence shown here is derived from an EMBL/GenBank/DDBJ whole genome shotgun (WGS) entry which is preliminary data.</text>
</comment>
<evidence type="ECO:0000256" key="5">
    <source>
        <dbReference type="ARBA" id="ARBA00046337"/>
    </source>
</evidence>
<sequence>MVEPLRLDDQLCFALYKAQKQFNHFYAKALAPYQLTYPQYISLLSLYEHGTMSVKALGQTLDLDSGTLTPLLKRLEKDDWIVRSRSTEDERRVDVSLTDKALGLRDEIFAHVGSCMELLDMAPEVYAMIRGNVAEVDSQLSKIDDEQLTAMK</sequence>
<evidence type="ECO:0000256" key="4">
    <source>
        <dbReference type="ARBA" id="ARBA00023163"/>
    </source>
</evidence>
<evidence type="ECO:0000313" key="10">
    <source>
        <dbReference type="Proteomes" id="UP000051672"/>
    </source>
</evidence>
<accession>A0A0R2B9X1</accession>
<dbReference type="SMART" id="SM00347">
    <property type="entry name" value="HTH_MARR"/>
    <property type="match status" value="1"/>
</dbReference>
<dbReference type="EMBL" id="AYZQ01000001">
    <property type="protein sequence ID" value="KRM72371.1"/>
    <property type="molecule type" value="Genomic_DNA"/>
</dbReference>
<keyword evidence="3" id="KW-0238">DNA-binding</keyword>
<feature type="domain" description="HTH marR-type" evidence="8">
    <location>
        <begin position="8"/>
        <end position="145"/>
    </location>
</feature>
<evidence type="ECO:0000256" key="3">
    <source>
        <dbReference type="ARBA" id="ARBA00023125"/>
    </source>
</evidence>
<evidence type="ECO:0000256" key="1">
    <source>
        <dbReference type="ARBA" id="ARBA00004496"/>
    </source>
</evidence>
<dbReference type="PATRIC" id="fig|1423727.3.peg.73"/>
<dbReference type="PRINTS" id="PR00598">
    <property type="entry name" value="HTHMARR"/>
</dbReference>
<keyword evidence="10" id="KW-1185">Reference proteome</keyword>
<gene>
    <name evidence="9" type="ORF">FC34_GL000072</name>
</gene>
<dbReference type="RefSeq" id="WP_057893403.1">
    <property type="nucleotide sequence ID" value="NZ_AYZQ01000001.1"/>
</dbReference>
<dbReference type="PROSITE" id="PS50995">
    <property type="entry name" value="HTH_MARR_2"/>
    <property type="match status" value="1"/>
</dbReference>
<keyword evidence="4" id="KW-0804">Transcription</keyword>
<dbReference type="GO" id="GO:0003677">
    <property type="term" value="F:DNA binding"/>
    <property type="evidence" value="ECO:0007669"/>
    <property type="project" value="UniProtKB-KW"/>
</dbReference>